<dbReference type="Proteomes" id="UP000049222">
    <property type="component" value="Unassembled WGS sequence"/>
</dbReference>
<evidence type="ECO:0000313" key="3">
    <source>
        <dbReference type="Proteomes" id="UP000049222"/>
    </source>
</evidence>
<keyword evidence="3" id="KW-1185">Reference proteome</keyword>
<gene>
    <name evidence="2" type="ORF">JDO7802_00850</name>
</gene>
<evidence type="ECO:0000256" key="1">
    <source>
        <dbReference type="SAM" id="Phobius"/>
    </source>
</evidence>
<dbReference type="AlphaFoldDB" id="A0A0M6YEQ7"/>
<protein>
    <recommendedName>
        <fullName evidence="4">Flp pilus assembly protein, pilin Flp</fullName>
    </recommendedName>
</protein>
<evidence type="ECO:0000313" key="2">
    <source>
        <dbReference type="EMBL" id="CTQ48842.1"/>
    </source>
</evidence>
<organism evidence="2 3">
    <name type="scientific">Jannaschia donghaensis</name>
    <dbReference type="NCBI Taxonomy" id="420998"/>
    <lineage>
        <taxon>Bacteria</taxon>
        <taxon>Pseudomonadati</taxon>
        <taxon>Pseudomonadota</taxon>
        <taxon>Alphaproteobacteria</taxon>
        <taxon>Rhodobacterales</taxon>
        <taxon>Roseobacteraceae</taxon>
        <taxon>Jannaschia</taxon>
    </lineage>
</organism>
<keyword evidence="1" id="KW-1133">Transmembrane helix</keyword>
<feature type="transmembrane region" description="Helical" evidence="1">
    <location>
        <begin position="20"/>
        <end position="38"/>
    </location>
</feature>
<sequence>MRLNADHLRHFLRDSQGAVTVDYVVLAAAVTMVGLLSTDIIQAGMRSLAGTVDTELRGEAVGSGNGLTYSDGYDNGAQGWVGAESTEIAGIGHVLGPIENTGGGPGVSRDFAVSDATDTATFSFDLYSMDNFDGDTGTVYVNGDAVGSVTVDNGIPTFTAAEGAPPNVTVRYTDVDTNVHLGGSTSDADALSSFEIFVSRPVTIDPTTNEPVTTNIGTVNIGFGSDASAGSDNEFFAIDNFTATGLASG</sequence>
<dbReference type="OrthoDB" id="7658074at2"/>
<dbReference type="EMBL" id="CXSU01000005">
    <property type="protein sequence ID" value="CTQ48842.1"/>
    <property type="molecule type" value="Genomic_DNA"/>
</dbReference>
<name>A0A0M6YEQ7_9RHOB</name>
<reference evidence="2 3" key="1">
    <citation type="submission" date="2015-07" db="EMBL/GenBank/DDBJ databases">
        <authorList>
            <person name="Noorani M."/>
        </authorList>
    </citation>
    <scope>NUCLEOTIDE SEQUENCE [LARGE SCALE GENOMIC DNA]</scope>
    <source>
        <strain evidence="2 3">CECT 7802</strain>
    </source>
</reference>
<dbReference type="RefSeq" id="WP_055082841.1">
    <property type="nucleotide sequence ID" value="NZ_CXSU01000005.1"/>
</dbReference>
<keyword evidence="1" id="KW-0812">Transmembrane</keyword>
<proteinExistence type="predicted"/>
<dbReference type="STRING" id="420998.JDO7802_00850"/>
<evidence type="ECO:0008006" key="4">
    <source>
        <dbReference type="Google" id="ProtNLM"/>
    </source>
</evidence>
<keyword evidence="1" id="KW-0472">Membrane</keyword>
<accession>A0A0M6YEQ7</accession>